<accession>A0A7K0KD49</accession>
<dbReference type="InterPro" id="IPR050288">
    <property type="entry name" value="Cellulose_deg_GH3"/>
</dbReference>
<dbReference type="PANTHER" id="PTHR42715">
    <property type="entry name" value="BETA-GLUCOSIDASE"/>
    <property type="match status" value="1"/>
</dbReference>
<dbReference type="InterPro" id="IPR002772">
    <property type="entry name" value="Glyco_hydro_3_C"/>
</dbReference>
<dbReference type="InterPro" id="IPR026891">
    <property type="entry name" value="Fn3-like"/>
</dbReference>
<dbReference type="Gene3D" id="3.40.50.1700">
    <property type="entry name" value="Glycoside hydrolase family 3 C-terminal domain"/>
    <property type="match status" value="1"/>
</dbReference>
<dbReference type="Pfam" id="PF14310">
    <property type="entry name" value="Fn3-like"/>
    <property type="match status" value="1"/>
</dbReference>
<dbReference type="Gene3D" id="2.60.40.10">
    <property type="entry name" value="Immunoglobulins"/>
    <property type="match status" value="1"/>
</dbReference>
<feature type="chain" id="PRO_5029736764" evidence="5">
    <location>
        <begin position="21"/>
        <end position="785"/>
    </location>
</feature>
<proteinExistence type="inferred from homology"/>
<dbReference type="InterPro" id="IPR036962">
    <property type="entry name" value="Glyco_hydro_3_N_sf"/>
</dbReference>
<evidence type="ECO:0000256" key="3">
    <source>
        <dbReference type="ARBA" id="ARBA00023277"/>
    </source>
</evidence>
<feature type="domain" description="Fibronectin type III-like" evidence="6">
    <location>
        <begin position="680"/>
        <end position="751"/>
    </location>
</feature>
<evidence type="ECO:0000256" key="5">
    <source>
        <dbReference type="SAM" id="SignalP"/>
    </source>
</evidence>
<evidence type="ECO:0000313" key="8">
    <source>
        <dbReference type="Proteomes" id="UP000438914"/>
    </source>
</evidence>
<dbReference type="InterPro" id="IPR019800">
    <property type="entry name" value="Glyco_hydro_3_AS"/>
</dbReference>
<keyword evidence="4" id="KW-0326">Glycosidase</keyword>
<comment type="caution">
    <text evidence="7">The sequence shown here is derived from an EMBL/GenBank/DDBJ whole genome shotgun (WGS) entry which is preliminary data.</text>
</comment>
<name>A0A7K0KD49_9BACT</name>
<evidence type="ECO:0000256" key="4">
    <source>
        <dbReference type="RuleBase" id="RU361161"/>
    </source>
</evidence>
<dbReference type="Gene3D" id="3.20.20.300">
    <property type="entry name" value="Glycoside hydrolase, family 3, N-terminal domain"/>
    <property type="match status" value="1"/>
</dbReference>
<dbReference type="Pfam" id="PF00933">
    <property type="entry name" value="Glyco_hydro_3"/>
    <property type="match status" value="1"/>
</dbReference>
<dbReference type="Proteomes" id="UP000438914">
    <property type="component" value="Unassembled WGS sequence"/>
</dbReference>
<evidence type="ECO:0000313" key="7">
    <source>
        <dbReference type="EMBL" id="MST83814.1"/>
    </source>
</evidence>
<dbReference type="EMBL" id="VUNG01000005">
    <property type="protein sequence ID" value="MST83814.1"/>
    <property type="molecule type" value="Genomic_DNA"/>
</dbReference>
<evidence type="ECO:0000259" key="6">
    <source>
        <dbReference type="SMART" id="SM01217"/>
    </source>
</evidence>
<dbReference type="SUPFAM" id="SSF51445">
    <property type="entry name" value="(Trans)glycosidases"/>
    <property type="match status" value="1"/>
</dbReference>
<evidence type="ECO:0000256" key="2">
    <source>
        <dbReference type="ARBA" id="ARBA00022801"/>
    </source>
</evidence>
<dbReference type="SMART" id="SM01217">
    <property type="entry name" value="Fn3_like"/>
    <property type="match status" value="1"/>
</dbReference>
<dbReference type="PANTHER" id="PTHR42715:SF10">
    <property type="entry name" value="BETA-GLUCOSIDASE"/>
    <property type="match status" value="1"/>
</dbReference>
<dbReference type="AlphaFoldDB" id="A0A7K0KD49"/>
<dbReference type="Pfam" id="PF01915">
    <property type="entry name" value="Glyco_hydro_3_C"/>
    <property type="match status" value="1"/>
</dbReference>
<comment type="similarity">
    <text evidence="1 4">Belongs to the glycosyl hydrolase 3 family.</text>
</comment>
<dbReference type="GO" id="GO:0004553">
    <property type="term" value="F:hydrolase activity, hydrolyzing O-glycosyl compounds"/>
    <property type="evidence" value="ECO:0007669"/>
    <property type="project" value="InterPro"/>
</dbReference>
<dbReference type="InterPro" id="IPR013783">
    <property type="entry name" value="Ig-like_fold"/>
</dbReference>
<organism evidence="7 8">
    <name type="scientific">Hallella mizrahii</name>
    <dbReference type="NCBI Taxonomy" id="2606637"/>
    <lineage>
        <taxon>Bacteria</taxon>
        <taxon>Pseudomonadati</taxon>
        <taxon>Bacteroidota</taxon>
        <taxon>Bacteroidia</taxon>
        <taxon>Bacteroidales</taxon>
        <taxon>Prevotellaceae</taxon>
        <taxon>Hallella</taxon>
    </lineage>
</organism>
<dbReference type="InterPro" id="IPR036881">
    <property type="entry name" value="Glyco_hydro_3_C_sf"/>
</dbReference>
<dbReference type="PRINTS" id="PR00133">
    <property type="entry name" value="GLHYDRLASE3"/>
</dbReference>
<dbReference type="PROSITE" id="PS00775">
    <property type="entry name" value="GLYCOSYL_HYDROL_F3"/>
    <property type="match status" value="1"/>
</dbReference>
<dbReference type="InterPro" id="IPR017853">
    <property type="entry name" value="GH"/>
</dbReference>
<gene>
    <name evidence="7" type="ORF">FYJ73_03840</name>
</gene>
<reference evidence="7 8" key="1">
    <citation type="submission" date="2019-08" db="EMBL/GenBank/DDBJ databases">
        <title>In-depth cultivation of the pig gut microbiome towards novel bacterial diversity and tailored functional studies.</title>
        <authorList>
            <person name="Wylensek D."/>
            <person name="Hitch T.C.A."/>
            <person name="Clavel T."/>
        </authorList>
    </citation>
    <scope>NUCLEOTIDE SEQUENCE [LARGE SCALE GENOMIC DNA]</scope>
    <source>
        <strain evidence="7 8">LKV-178-WT-2A</strain>
    </source>
</reference>
<keyword evidence="5" id="KW-0732">Signal</keyword>
<feature type="signal peptide" evidence="5">
    <location>
        <begin position="1"/>
        <end position="20"/>
    </location>
</feature>
<keyword evidence="8" id="KW-1185">Reference proteome</keyword>
<protein>
    <submittedName>
        <fullName evidence="7">Beta-glucosidase</fullName>
    </submittedName>
</protein>
<dbReference type="InterPro" id="IPR001764">
    <property type="entry name" value="Glyco_hydro_3_N"/>
</dbReference>
<evidence type="ECO:0000256" key="1">
    <source>
        <dbReference type="ARBA" id="ARBA00005336"/>
    </source>
</evidence>
<keyword evidence="3" id="KW-0119">Carbohydrate metabolism</keyword>
<dbReference type="GO" id="GO:0005975">
    <property type="term" value="P:carbohydrate metabolic process"/>
    <property type="evidence" value="ECO:0007669"/>
    <property type="project" value="InterPro"/>
</dbReference>
<keyword evidence="2 4" id="KW-0378">Hydrolase</keyword>
<dbReference type="RefSeq" id="WP_154533393.1">
    <property type="nucleotide sequence ID" value="NZ_VUNG01000005.1"/>
</dbReference>
<sequence>MNKKLSTMVLSLCVASAASAQAPQLNAHNIDQVLQAMTLEEKAQMLVGGGNDGFVGSGSMLGHQKKLVAGAAGITVAIPRLGIPATVVCDGPAGVHIDAHREGTSQTFFATGFPVGTCLACTWNTDLVEQVGRCEGNETLEYGCDVILGPGMNLHRNPLCGRNFEYYSEDPIVTGMIGTAMVRGIQSQGVGVSMKHFAVNSQESDRTRVDERVSQRALRELYLRGFEMAVREAKPWTIMSSYNKINGVYAQGNHDLLTKVLRDDWGFKGIVMTDWIGKRADLPVADEVQAGNDLLMPGYPAQAEDIIKAVKEGKLDIKDVDRNVRRMLEYIVKTPRFRQYAFSNKPDLKAHALVTRQTSTEGMVLLKNDMFNGKAVLPMEGIKRVALFGVNSYDFMSGGLGSGCVNVPYVVDMVDGLKNAGVSTTPQLTDIYTKYVAYAKSKLKADKNPWMWFLDQGQPKLDEIDITERCVEHEVPEADAAIITIGRQAGEGMDRNIEGEFNLTPQEKQMISCVSSVFHQQGKPVIVVINSGSVMETASWRSLVDGILVAWQPGEEGGNAVADVLTGKANPSGHLTMTWPIAATDVPSTANFPSQPDYYGLTDALYDHRVKGVNYTDHDEDIYVGYRYFDTFNKPVAYPFGYGLSYTTFSMSGFSAKADGRQGVTVKVTVKNTGSRPGKQVAQVYVASPKGGEEMPAKELKTFAKTRMLNPGESQTLTMSVPRRLLTSFDEAGSQWKGEAGDYTFMVGDNVEHILGKTTVKLGAYTEKVSDALKPQVKLNLLRKK</sequence>
<dbReference type="SUPFAM" id="SSF52279">
    <property type="entry name" value="Beta-D-glucan exohydrolase, C-terminal domain"/>
    <property type="match status" value="1"/>
</dbReference>